<dbReference type="GO" id="GO:1990706">
    <property type="term" value="C:MAD1 complex"/>
    <property type="evidence" value="ECO:0007669"/>
    <property type="project" value="UniProtKB-ARBA"/>
</dbReference>
<dbReference type="Gene3D" id="6.10.250.90">
    <property type="match status" value="1"/>
</dbReference>
<keyword evidence="18" id="KW-0131">Cell cycle</keyword>
<feature type="coiled-coil region" evidence="23">
    <location>
        <begin position="112"/>
        <end position="191"/>
    </location>
</feature>
<evidence type="ECO:0000256" key="13">
    <source>
        <dbReference type="ARBA" id="ARBA00022843"/>
    </source>
</evidence>
<comment type="similarity">
    <text evidence="5">Belongs to the MAD1 family.</text>
</comment>
<evidence type="ECO:0000256" key="19">
    <source>
        <dbReference type="ARBA" id="ARBA00023328"/>
    </source>
</evidence>
<dbReference type="Gene3D" id="1.20.5.170">
    <property type="match status" value="1"/>
</dbReference>
<feature type="compositionally biased region" description="Low complexity" evidence="24">
    <location>
        <begin position="350"/>
        <end position="363"/>
    </location>
</feature>
<dbReference type="FunFam" id="1.20.5.170:FF:000051">
    <property type="entry name" value="mitotic spindle assembly checkpoint protein MAD1"/>
    <property type="match status" value="1"/>
</dbReference>
<dbReference type="GO" id="GO:0000922">
    <property type="term" value="C:spindle pole"/>
    <property type="evidence" value="ECO:0007669"/>
    <property type="project" value="UniProtKB-SubCell"/>
</dbReference>
<keyword evidence="14" id="KW-0007">Acetylation</keyword>
<evidence type="ECO:0000256" key="18">
    <source>
        <dbReference type="ARBA" id="ARBA00023306"/>
    </source>
</evidence>
<dbReference type="SUPFAM" id="SSF75704">
    <property type="entry name" value="Mitotic arrest deficient-like 1, Mad1"/>
    <property type="match status" value="1"/>
</dbReference>
<evidence type="ECO:0000256" key="11">
    <source>
        <dbReference type="ARBA" id="ARBA00022776"/>
    </source>
</evidence>
<dbReference type="Proteomes" id="UP000694546">
    <property type="component" value="Chromosome 3"/>
</dbReference>
<dbReference type="FunFam" id="3.30.457.60:FF:000002">
    <property type="entry name" value="Mitotic spindle assembly checkpoint protein MAD1"/>
    <property type="match status" value="1"/>
</dbReference>
<reference evidence="25" key="2">
    <citation type="submission" date="2025-09" db="UniProtKB">
        <authorList>
            <consortium name="Ensembl"/>
        </authorList>
    </citation>
    <scope>IDENTIFICATION</scope>
</reference>
<dbReference type="GO" id="GO:0007094">
    <property type="term" value="P:mitotic spindle assembly checkpoint signaling"/>
    <property type="evidence" value="ECO:0007669"/>
    <property type="project" value="InterPro"/>
</dbReference>
<evidence type="ECO:0000256" key="6">
    <source>
        <dbReference type="ARBA" id="ARBA00022454"/>
    </source>
</evidence>
<dbReference type="GO" id="GO:0005635">
    <property type="term" value="C:nuclear envelope"/>
    <property type="evidence" value="ECO:0007669"/>
    <property type="project" value="UniProtKB-SubCell"/>
</dbReference>
<dbReference type="Pfam" id="PF05557">
    <property type="entry name" value="MAD"/>
    <property type="match status" value="2"/>
</dbReference>
<keyword evidence="19" id="KW-0137">Centromere</keyword>
<comment type="subcellular location">
    <subcellularLocation>
        <location evidence="3">Chromosome</location>
        <location evidence="3">Centromere</location>
        <location evidence="3">Kinetochore</location>
    </subcellularLocation>
    <subcellularLocation>
        <location evidence="2">Cytoplasm</location>
        <location evidence="2">Cytoskeleton</location>
        <location evidence="2">Microtubule organizing center</location>
        <location evidence="2">Centrosome</location>
    </subcellularLocation>
    <subcellularLocation>
        <location evidence="4">Cytoplasm</location>
        <location evidence="4">Cytoskeleton</location>
        <location evidence="4">Spindle pole</location>
    </subcellularLocation>
    <subcellularLocation>
        <location evidence="1">Nucleus envelope</location>
    </subcellularLocation>
</comment>
<gene>
    <name evidence="25" type="primary">mad1l1</name>
</gene>
<dbReference type="Gene3D" id="3.30.457.60">
    <property type="match status" value="1"/>
</dbReference>
<dbReference type="GO" id="GO:0072686">
    <property type="term" value="C:mitotic spindle"/>
    <property type="evidence" value="ECO:0007669"/>
    <property type="project" value="TreeGrafter"/>
</dbReference>
<sequence length="712" mass="83102">MVLTLTTTSTTTIRQYTGGLKMDMEDNTTVFSTLKSFNSFISHPEPPKRHSEQPAGSANLQINYKRSMELLDAAERVQSKSQYIQLDQEKKQMELSHKRARFELEKVATDSARDLEREVDRNQDLLGRIKRLEEKVGDAAKNLSEQSGNNKVLRKNFDDLNKKVLERDVRLNTANQMISSLHDEIRELKQTVQNQDCTISTKNLEIQSLQEQLDLQRRSSYSLTHSLPHGMKHRELERRLSLQEQDIALVRTMRSEVARVQDLDKEVRRLREDNAYLRESRENSSLLKEEVEGLRRKLERMEKTNEDLVNSELEKEVCFCILKPEDLSREVIQIQQREIALKEQNYTLSSRVRSVDRSQSQLQGEASQQRSKALEEQKKRETQDALVRRLQKRVLLLTKERDGMRSILESYDSELSHTDYSPQLSKRLREAEDILQKTQSHHLEMEVQENERRWVFNTFIFFIGVPTNGDLYDGQPGDIEPSNVFLSFFFCRQKIEDVEGERQRLEEQNNILEMRLERHSLQGDYDPVKTRVLHLKMNPTNVAKQQRQQETEALREEVTRLREHLRSLKDAGPLALQDDPHTGSPGLGLSLPPSQEVLDLRKQMESSEMKNKRLKEVFQRKIQEFRTMCYVLTGYQLDVTTENQYRLSSVYAEQMDDSLLFKKGSSGIMQLMETEFSKTLGEMVALHLHHQKSIPAFLSAVTLDLFSRQTIF</sequence>
<evidence type="ECO:0000313" key="25">
    <source>
        <dbReference type="Ensembl" id="ENSGMOP00000062987.1"/>
    </source>
</evidence>
<evidence type="ECO:0000256" key="22">
    <source>
        <dbReference type="ARBA" id="ARBA00075803"/>
    </source>
</evidence>
<evidence type="ECO:0000313" key="26">
    <source>
        <dbReference type="Proteomes" id="UP000694546"/>
    </source>
</evidence>
<evidence type="ECO:0000256" key="20">
    <source>
        <dbReference type="ARBA" id="ARBA00053509"/>
    </source>
</evidence>
<keyword evidence="6" id="KW-0158">Chromosome</keyword>
<dbReference type="GO" id="GO:0005813">
    <property type="term" value="C:centrosome"/>
    <property type="evidence" value="ECO:0007669"/>
    <property type="project" value="UniProtKB-SubCell"/>
</dbReference>
<evidence type="ECO:0000256" key="12">
    <source>
        <dbReference type="ARBA" id="ARBA00022838"/>
    </source>
</evidence>
<dbReference type="InterPro" id="IPR008672">
    <property type="entry name" value="Mad1"/>
</dbReference>
<organism evidence="25 26">
    <name type="scientific">Gadus morhua</name>
    <name type="common">Atlantic cod</name>
    <dbReference type="NCBI Taxonomy" id="8049"/>
    <lineage>
        <taxon>Eukaryota</taxon>
        <taxon>Metazoa</taxon>
        <taxon>Chordata</taxon>
        <taxon>Craniata</taxon>
        <taxon>Vertebrata</taxon>
        <taxon>Euteleostomi</taxon>
        <taxon>Actinopterygii</taxon>
        <taxon>Neopterygii</taxon>
        <taxon>Teleostei</taxon>
        <taxon>Neoteleostei</taxon>
        <taxon>Acanthomorphata</taxon>
        <taxon>Zeiogadaria</taxon>
        <taxon>Gadariae</taxon>
        <taxon>Gadiformes</taxon>
        <taxon>Gadoidei</taxon>
        <taxon>Gadidae</taxon>
        <taxon>Gadus</taxon>
    </lineage>
</organism>
<dbReference type="GO" id="GO:0051301">
    <property type="term" value="P:cell division"/>
    <property type="evidence" value="ECO:0007669"/>
    <property type="project" value="UniProtKB-KW"/>
</dbReference>
<evidence type="ECO:0000256" key="8">
    <source>
        <dbReference type="ARBA" id="ARBA00022499"/>
    </source>
</evidence>
<evidence type="ECO:0000256" key="7">
    <source>
        <dbReference type="ARBA" id="ARBA00022490"/>
    </source>
</evidence>
<evidence type="ECO:0000256" key="23">
    <source>
        <dbReference type="SAM" id="Coils"/>
    </source>
</evidence>
<comment type="function">
    <text evidence="20">Component of the spindle-assembly checkpoint that prevents the onset of anaphase until all chromosomes are properly aligned at the metaphase plate. Forms a heterotetrameric complex with the closed conformation form of MAD2L1 (C-MAD2) at unattached kinetochores during prometaphase, recruits an open conformation of MAD2L1 (O-MAD2) and promotes the conversion of O-MAD2 to C-MAD2, which ensures mitotic checkpoint signaling.</text>
</comment>
<keyword evidence="17" id="KW-0539">Nucleus</keyword>
<keyword evidence="11" id="KW-0498">Mitosis</keyword>
<evidence type="ECO:0000256" key="5">
    <source>
        <dbReference type="ARBA" id="ARBA00008029"/>
    </source>
</evidence>
<keyword evidence="13" id="KW-0832">Ubl conjugation</keyword>
<keyword evidence="16" id="KW-0206">Cytoskeleton</keyword>
<keyword evidence="8" id="KW-1017">Isopeptide bond</keyword>
<accession>A0A8C5CIU7</accession>
<dbReference type="Ensembl" id="ENSGMOT00000051078.1">
    <property type="protein sequence ID" value="ENSGMOP00000062987.1"/>
    <property type="gene ID" value="ENSGMOG00000003603.2"/>
</dbReference>
<evidence type="ECO:0000256" key="1">
    <source>
        <dbReference type="ARBA" id="ARBA00004259"/>
    </source>
</evidence>
<proteinExistence type="inferred from homology"/>
<dbReference type="AlphaFoldDB" id="A0A8C5CIU7"/>
<evidence type="ECO:0000256" key="10">
    <source>
        <dbReference type="ARBA" id="ARBA00022618"/>
    </source>
</evidence>
<dbReference type="GO" id="GO:0051315">
    <property type="term" value="P:attachment of mitotic spindle microtubules to kinetochore"/>
    <property type="evidence" value="ECO:0007669"/>
    <property type="project" value="TreeGrafter"/>
</dbReference>
<evidence type="ECO:0000256" key="2">
    <source>
        <dbReference type="ARBA" id="ARBA00004300"/>
    </source>
</evidence>
<evidence type="ECO:0000256" key="16">
    <source>
        <dbReference type="ARBA" id="ARBA00023212"/>
    </source>
</evidence>
<feature type="compositionally biased region" description="Low complexity" evidence="24">
    <location>
        <begin position="583"/>
        <end position="592"/>
    </location>
</feature>
<feature type="region of interest" description="Disordered" evidence="24">
    <location>
        <begin position="571"/>
        <end position="592"/>
    </location>
</feature>
<dbReference type="GO" id="GO:1990728">
    <property type="term" value="C:mitotic spindle assembly checkpoint MAD1-MAD2 complex"/>
    <property type="evidence" value="ECO:0007669"/>
    <property type="project" value="UniProtKB-ARBA"/>
</dbReference>
<dbReference type="GO" id="GO:0000776">
    <property type="term" value="C:kinetochore"/>
    <property type="evidence" value="ECO:0007669"/>
    <property type="project" value="UniProtKB-KW"/>
</dbReference>
<evidence type="ECO:0000256" key="14">
    <source>
        <dbReference type="ARBA" id="ARBA00022990"/>
    </source>
</evidence>
<reference evidence="25" key="1">
    <citation type="submission" date="2025-08" db="UniProtKB">
        <authorList>
            <consortium name="Ensembl"/>
        </authorList>
    </citation>
    <scope>IDENTIFICATION</scope>
</reference>
<evidence type="ECO:0000256" key="15">
    <source>
        <dbReference type="ARBA" id="ARBA00023054"/>
    </source>
</evidence>
<evidence type="ECO:0000256" key="3">
    <source>
        <dbReference type="ARBA" id="ARBA00004629"/>
    </source>
</evidence>
<name>A0A8C5CIU7_GADMO</name>
<evidence type="ECO:0000256" key="17">
    <source>
        <dbReference type="ARBA" id="ARBA00023242"/>
    </source>
</evidence>
<keyword evidence="7" id="KW-0963">Cytoplasm</keyword>
<dbReference type="PANTHER" id="PTHR23168:SF0">
    <property type="entry name" value="MITOTIC SPINDLE ASSEMBLY CHECKPOINT PROTEIN MAD1"/>
    <property type="match status" value="1"/>
</dbReference>
<evidence type="ECO:0000256" key="24">
    <source>
        <dbReference type="SAM" id="MobiDB-lite"/>
    </source>
</evidence>
<evidence type="ECO:0000256" key="9">
    <source>
        <dbReference type="ARBA" id="ARBA00022553"/>
    </source>
</evidence>
<feature type="coiled-coil region" evidence="23">
    <location>
        <begin position="253"/>
        <end position="314"/>
    </location>
</feature>
<protein>
    <recommendedName>
        <fullName evidence="21">Mitotic spindle assembly checkpoint protein MAD1</fullName>
    </recommendedName>
    <alternativeName>
        <fullName evidence="22">Mitotic arrest deficient 1-like protein 1</fullName>
    </alternativeName>
</protein>
<keyword evidence="10" id="KW-0132">Cell division</keyword>
<evidence type="ECO:0000256" key="4">
    <source>
        <dbReference type="ARBA" id="ARBA00004647"/>
    </source>
</evidence>
<keyword evidence="15 23" id="KW-0175">Coiled coil</keyword>
<keyword evidence="12" id="KW-0995">Kinetochore</keyword>
<keyword evidence="9" id="KW-0597">Phosphoprotein</keyword>
<feature type="coiled-coil region" evidence="23">
    <location>
        <begin position="495"/>
        <end position="571"/>
    </location>
</feature>
<feature type="region of interest" description="Disordered" evidence="24">
    <location>
        <begin position="350"/>
        <end position="378"/>
    </location>
</feature>
<evidence type="ECO:0000256" key="21">
    <source>
        <dbReference type="ARBA" id="ARBA00073985"/>
    </source>
</evidence>
<dbReference type="PANTHER" id="PTHR23168">
    <property type="entry name" value="MITOTIC SPINDLE ASSEMBLY CHECKPOINT PROTEIN MAD1 MITOTIC ARREST DEFICIENT-LIKE PROTEIN 1"/>
    <property type="match status" value="1"/>
</dbReference>
<dbReference type="GeneTree" id="ENSGT00390000001316"/>
<keyword evidence="26" id="KW-1185">Reference proteome</keyword>